<accession>A0ABS8RHB0</accession>
<protein>
    <submittedName>
        <fullName evidence="2">Uncharacterized protein</fullName>
    </submittedName>
</protein>
<dbReference type="PANTHER" id="PTHR36015">
    <property type="entry name" value="HOLLIDAY JUNCTION RESOLVASE MOC1, CHLOROPLASTIC-RELATED"/>
    <property type="match status" value="1"/>
</dbReference>
<proteinExistence type="predicted"/>
<keyword evidence="3" id="KW-1185">Reference proteome</keyword>
<evidence type="ECO:0000313" key="3">
    <source>
        <dbReference type="Proteomes" id="UP000823775"/>
    </source>
</evidence>
<dbReference type="EMBL" id="JACEIK010000004">
    <property type="protein sequence ID" value="MCD7446039.1"/>
    <property type="molecule type" value="Genomic_DNA"/>
</dbReference>
<dbReference type="InterPro" id="IPR045290">
    <property type="entry name" value="MOC1-like"/>
</dbReference>
<evidence type="ECO:0000313" key="2">
    <source>
        <dbReference type="EMBL" id="MCD7446039.1"/>
    </source>
</evidence>
<reference evidence="2 3" key="1">
    <citation type="journal article" date="2021" name="BMC Genomics">
        <title>Datura genome reveals duplications of psychoactive alkaloid biosynthetic genes and high mutation rate following tissue culture.</title>
        <authorList>
            <person name="Rajewski A."/>
            <person name="Carter-House D."/>
            <person name="Stajich J."/>
            <person name="Litt A."/>
        </authorList>
    </citation>
    <scope>NUCLEOTIDE SEQUENCE [LARGE SCALE GENOMIC DNA]</scope>
    <source>
        <strain evidence="2">AR-01</strain>
    </source>
</reference>
<organism evidence="2 3">
    <name type="scientific">Datura stramonium</name>
    <name type="common">Jimsonweed</name>
    <name type="synonym">Common thornapple</name>
    <dbReference type="NCBI Taxonomy" id="4076"/>
    <lineage>
        <taxon>Eukaryota</taxon>
        <taxon>Viridiplantae</taxon>
        <taxon>Streptophyta</taxon>
        <taxon>Embryophyta</taxon>
        <taxon>Tracheophyta</taxon>
        <taxon>Spermatophyta</taxon>
        <taxon>Magnoliopsida</taxon>
        <taxon>eudicotyledons</taxon>
        <taxon>Gunneridae</taxon>
        <taxon>Pentapetalae</taxon>
        <taxon>asterids</taxon>
        <taxon>lamiids</taxon>
        <taxon>Solanales</taxon>
        <taxon>Solanaceae</taxon>
        <taxon>Solanoideae</taxon>
        <taxon>Datureae</taxon>
        <taxon>Datura</taxon>
    </lineage>
</organism>
<feature type="region of interest" description="Disordered" evidence="1">
    <location>
        <begin position="37"/>
        <end position="57"/>
    </location>
</feature>
<comment type="caution">
    <text evidence="2">The sequence shown here is derived from an EMBL/GenBank/DDBJ whole genome shotgun (WGS) entry which is preliminary data.</text>
</comment>
<name>A0ABS8RHB0_DATST</name>
<sequence>MTPITSKFIPAIRFTASAVAFKLFSASSSAAITANSPVIEKNPSPEPTTSPRNGAAKARGSKAILEAQLKMDWLESLSCPFPYTKPLNTGWVIGVDPDTSGALALLKPNQPPQVFDSPHLKVLVGKGVRKRLDAKAIVQLLQSFEAPLGTTKAVMLEVFQISVLNFLSYLF</sequence>
<gene>
    <name evidence="2" type="ORF">HAX54_031522</name>
</gene>
<dbReference type="Proteomes" id="UP000823775">
    <property type="component" value="Unassembled WGS sequence"/>
</dbReference>
<dbReference type="PANTHER" id="PTHR36015:SF6">
    <property type="entry name" value="HOLLIDAY JUNCTION RESOLVASE MOC1, CHLOROPLASTIC-RELATED"/>
    <property type="match status" value="1"/>
</dbReference>
<evidence type="ECO:0000256" key="1">
    <source>
        <dbReference type="SAM" id="MobiDB-lite"/>
    </source>
</evidence>